<comment type="similarity">
    <text evidence="1">Belongs to the short-chain dehydrogenases/reductases (SDR) family.</text>
</comment>
<dbReference type="PANTHER" id="PTHR43180">
    <property type="entry name" value="3-OXOACYL-(ACYL-CARRIER-PROTEIN) REDUCTASE (AFU_ORTHOLOGUE AFUA_6G11210)"/>
    <property type="match status" value="1"/>
</dbReference>
<keyword evidence="5" id="KW-1185">Reference proteome</keyword>
<dbReference type="PRINTS" id="PR00081">
    <property type="entry name" value="GDHRDH"/>
</dbReference>
<dbReference type="Pfam" id="PF13561">
    <property type="entry name" value="adh_short_C2"/>
    <property type="match status" value="1"/>
</dbReference>
<evidence type="ECO:0000313" key="5">
    <source>
        <dbReference type="Proteomes" id="UP000275267"/>
    </source>
</evidence>
<dbReference type="PRINTS" id="PR00080">
    <property type="entry name" value="SDRFAMILY"/>
</dbReference>
<gene>
    <name evidence="4" type="ORF">C2845_PM17G10420</name>
</gene>
<dbReference type="InterPro" id="IPR002347">
    <property type="entry name" value="SDR_fam"/>
</dbReference>
<dbReference type="OrthoDB" id="294295at2759"/>
<evidence type="ECO:0000256" key="2">
    <source>
        <dbReference type="ARBA" id="ARBA00023002"/>
    </source>
</evidence>
<proteinExistence type="inferred from homology"/>
<dbReference type="PROSITE" id="PS00061">
    <property type="entry name" value="ADH_SHORT"/>
    <property type="match status" value="1"/>
</dbReference>
<sequence length="369" mass="37607">MDVTSSGVVGGAPPSYPATPPWSAAGPAPPRRRSSGQRLVVVMVSQLARKNTKQEEQVDMMHRLVGEARRRAAPVTAGGERLLSAAAANIGRLEGKIALVTGGASGLGKAAAHEFILEGAQAVILADINSELGPETARELGPKAHFVRCDVAAEDSVAAAVDAAVARHGRLDVMLNSAGVVGPLTPGTSRLASLDLAQFDAVMSVNVRGTLAGIKHATRVMAPPAAAAGGGGSILCMASISGVLGGLGTYPYSVSKFAIAGIVKAAAAELSRLGVRVNCISPYAVPTPMVVDQFSALLGGAADEAQVADIIRGLGELRGATCEAVDIARAAVYLASDDAKYVSGHNLVVDGGFTSYKNMNLPFPTKPQE</sequence>
<evidence type="ECO:0000256" key="1">
    <source>
        <dbReference type="ARBA" id="ARBA00006484"/>
    </source>
</evidence>
<dbReference type="STRING" id="4540.A0A3L6Q524"/>
<evidence type="ECO:0000256" key="3">
    <source>
        <dbReference type="SAM" id="MobiDB-lite"/>
    </source>
</evidence>
<accession>A0A3L6Q524</accession>
<feature type="region of interest" description="Disordered" evidence="3">
    <location>
        <begin position="1"/>
        <end position="35"/>
    </location>
</feature>
<dbReference type="PANTHER" id="PTHR43180:SF55">
    <property type="entry name" value="ALCOHOL DEHYDROGENASE-LIKE PROTEIN"/>
    <property type="match status" value="1"/>
</dbReference>
<dbReference type="Proteomes" id="UP000275267">
    <property type="component" value="Unassembled WGS sequence"/>
</dbReference>
<dbReference type="InterPro" id="IPR020904">
    <property type="entry name" value="Sc_DH/Rdtase_CS"/>
</dbReference>
<keyword evidence="2" id="KW-0560">Oxidoreductase</keyword>
<dbReference type="EMBL" id="PQIB02000014">
    <property type="protein sequence ID" value="RLM69600.1"/>
    <property type="molecule type" value="Genomic_DNA"/>
</dbReference>
<dbReference type="FunFam" id="3.40.50.720:FF:000084">
    <property type="entry name" value="Short-chain dehydrogenase reductase"/>
    <property type="match status" value="1"/>
</dbReference>
<organism evidence="4 5">
    <name type="scientific">Panicum miliaceum</name>
    <name type="common">Proso millet</name>
    <name type="synonym">Broomcorn millet</name>
    <dbReference type="NCBI Taxonomy" id="4540"/>
    <lineage>
        <taxon>Eukaryota</taxon>
        <taxon>Viridiplantae</taxon>
        <taxon>Streptophyta</taxon>
        <taxon>Embryophyta</taxon>
        <taxon>Tracheophyta</taxon>
        <taxon>Spermatophyta</taxon>
        <taxon>Magnoliopsida</taxon>
        <taxon>Liliopsida</taxon>
        <taxon>Poales</taxon>
        <taxon>Poaceae</taxon>
        <taxon>PACMAD clade</taxon>
        <taxon>Panicoideae</taxon>
        <taxon>Panicodae</taxon>
        <taxon>Paniceae</taxon>
        <taxon>Panicinae</taxon>
        <taxon>Panicum</taxon>
        <taxon>Panicum sect. Panicum</taxon>
    </lineage>
</organism>
<name>A0A3L6Q524_PANMI</name>
<dbReference type="GO" id="GO:0016491">
    <property type="term" value="F:oxidoreductase activity"/>
    <property type="evidence" value="ECO:0007669"/>
    <property type="project" value="UniProtKB-KW"/>
</dbReference>
<dbReference type="SUPFAM" id="SSF51735">
    <property type="entry name" value="NAD(P)-binding Rossmann-fold domains"/>
    <property type="match status" value="1"/>
</dbReference>
<evidence type="ECO:0000313" key="4">
    <source>
        <dbReference type="EMBL" id="RLM69600.1"/>
    </source>
</evidence>
<dbReference type="InterPro" id="IPR036291">
    <property type="entry name" value="NAD(P)-bd_dom_sf"/>
</dbReference>
<protein>
    <submittedName>
        <fullName evidence="4">Zerumbone synthase-like</fullName>
    </submittedName>
</protein>
<comment type="caution">
    <text evidence="4">The sequence shown here is derived from an EMBL/GenBank/DDBJ whole genome shotgun (WGS) entry which is preliminary data.</text>
</comment>
<dbReference type="Gene3D" id="3.40.50.720">
    <property type="entry name" value="NAD(P)-binding Rossmann-like Domain"/>
    <property type="match status" value="1"/>
</dbReference>
<reference evidence="5" key="1">
    <citation type="journal article" date="2019" name="Nat. Commun.">
        <title>The genome of broomcorn millet.</title>
        <authorList>
            <person name="Zou C."/>
            <person name="Miki D."/>
            <person name="Li D."/>
            <person name="Tang Q."/>
            <person name="Xiao L."/>
            <person name="Rajput S."/>
            <person name="Deng P."/>
            <person name="Jia W."/>
            <person name="Huang R."/>
            <person name="Zhang M."/>
            <person name="Sun Y."/>
            <person name="Hu J."/>
            <person name="Fu X."/>
            <person name="Schnable P.S."/>
            <person name="Li F."/>
            <person name="Zhang H."/>
            <person name="Feng B."/>
            <person name="Zhu X."/>
            <person name="Liu R."/>
            <person name="Schnable J.C."/>
            <person name="Zhu J.-K."/>
            <person name="Zhang H."/>
        </authorList>
    </citation>
    <scope>NUCLEOTIDE SEQUENCE [LARGE SCALE GENOMIC DNA]</scope>
</reference>
<dbReference type="AlphaFoldDB" id="A0A3L6Q524"/>